<keyword evidence="2" id="KW-1185">Reference proteome</keyword>
<organism evidence="1 2">
    <name type="scientific">Rhodocytophaga rosea</name>
    <dbReference type="NCBI Taxonomy" id="2704465"/>
    <lineage>
        <taxon>Bacteria</taxon>
        <taxon>Pseudomonadati</taxon>
        <taxon>Bacteroidota</taxon>
        <taxon>Cytophagia</taxon>
        <taxon>Cytophagales</taxon>
        <taxon>Rhodocytophagaceae</taxon>
        <taxon>Rhodocytophaga</taxon>
    </lineage>
</organism>
<dbReference type="KEGG" id="rhoz:GXP67_06025"/>
<dbReference type="Proteomes" id="UP000480178">
    <property type="component" value="Chromosome"/>
</dbReference>
<gene>
    <name evidence="1" type="ORF">GXP67_06025</name>
</gene>
<protein>
    <submittedName>
        <fullName evidence="1">Uncharacterized protein</fullName>
    </submittedName>
</protein>
<name>A0A6C0GE53_9BACT</name>
<proteinExistence type="predicted"/>
<reference evidence="1 2" key="1">
    <citation type="submission" date="2020-01" db="EMBL/GenBank/DDBJ databases">
        <authorList>
            <person name="Kim M.K."/>
        </authorList>
    </citation>
    <scope>NUCLEOTIDE SEQUENCE [LARGE SCALE GENOMIC DNA]</scope>
    <source>
        <strain evidence="1 2">172606-1</strain>
    </source>
</reference>
<evidence type="ECO:0000313" key="1">
    <source>
        <dbReference type="EMBL" id="QHT66246.1"/>
    </source>
</evidence>
<evidence type="ECO:0000313" key="2">
    <source>
        <dbReference type="Proteomes" id="UP000480178"/>
    </source>
</evidence>
<sequence>MQDIQVGRNLLPRSSLLSGESMINEECFQV</sequence>
<dbReference type="AlphaFoldDB" id="A0A6C0GE53"/>
<accession>A0A6C0GE53</accession>
<dbReference type="EMBL" id="CP048222">
    <property type="protein sequence ID" value="QHT66246.1"/>
    <property type="molecule type" value="Genomic_DNA"/>
</dbReference>